<name>A0A2U2J8Z6_9FLAO</name>
<reference evidence="2 3" key="1">
    <citation type="submission" date="2018-05" db="EMBL/GenBank/DDBJ databases">
        <title>Polaribacter aquimarinus sp. nov., isolated from sediment in a sediment of sea.</title>
        <authorList>
            <person name="Lu D."/>
        </authorList>
    </citation>
    <scope>NUCLEOTIDE SEQUENCE [LARGE SCALE GENOMIC DNA]</scope>
    <source>
        <strain evidence="2 3">ZY113</strain>
    </source>
</reference>
<dbReference type="Pfam" id="PF12867">
    <property type="entry name" value="DinB_2"/>
    <property type="match status" value="1"/>
</dbReference>
<dbReference type="AlphaFoldDB" id="A0A2U2J8Z6"/>
<dbReference type="OrthoDB" id="954225at2"/>
<accession>A0A2U2J8Z6</accession>
<evidence type="ECO:0000313" key="2">
    <source>
        <dbReference type="EMBL" id="PWG04782.1"/>
    </source>
</evidence>
<feature type="domain" description="DinB-like" evidence="1">
    <location>
        <begin position="10"/>
        <end position="169"/>
    </location>
</feature>
<dbReference type="InterPro" id="IPR024775">
    <property type="entry name" value="DinB-like"/>
</dbReference>
<sequence>MQKEAIADLLEEKNQVLFDWLSSQPEDNWEKGPDNKWTVGQQILHLVSSLQLLNNALSYPRFFLKYKFGTCNRESRDYETVTKKYQEKLIINQERARIFNQKLKKPSQKDRARLLNRLQIQNKKLQYKLRKISNINLDTLVIPHPLMGKMTIREIIMWTAHHTEHHTNILKKNYAEENYC</sequence>
<organism evidence="2 3">
    <name type="scientific">Polaribacter aquimarinus</name>
    <dbReference type="NCBI Taxonomy" id="2100726"/>
    <lineage>
        <taxon>Bacteria</taxon>
        <taxon>Pseudomonadati</taxon>
        <taxon>Bacteroidota</taxon>
        <taxon>Flavobacteriia</taxon>
        <taxon>Flavobacteriales</taxon>
        <taxon>Flavobacteriaceae</taxon>
    </lineage>
</organism>
<dbReference type="Gene3D" id="1.20.120.450">
    <property type="entry name" value="dinb family like domain"/>
    <property type="match status" value="1"/>
</dbReference>
<dbReference type="RefSeq" id="WP_109405099.1">
    <property type="nucleotide sequence ID" value="NZ_QFFG01000004.1"/>
</dbReference>
<dbReference type="EMBL" id="QFFG01000004">
    <property type="protein sequence ID" value="PWG04782.1"/>
    <property type="molecule type" value="Genomic_DNA"/>
</dbReference>
<dbReference type="Proteomes" id="UP000245670">
    <property type="component" value="Unassembled WGS sequence"/>
</dbReference>
<gene>
    <name evidence="2" type="ORF">DIS07_09920</name>
</gene>
<keyword evidence="3" id="KW-1185">Reference proteome</keyword>
<proteinExistence type="predicted"/>
<protein>
    <submittedName>
        <fullName evidence="2">DinB family protein</fullName>
    </submittedName>
</protein>
<evidence type="ECO:0000313" key="3">
    <source>
        <dbReference type="Proteomes" id="UP000245670"/>
    </source>
</evidence>
<comment type="caution">
    <text evidence="2">The sequence shown here is derived from an EMBL/GenBank/DDBJ whole genome shotgun (WGS) entry which is preliminary data.</text>
</comment>
<dbReference type="SUPFAM" id="SSF109854">
    <property type="entry name" value="DinB/YfiT-like putative metalloenzymes"/>
    <property type="match status" value="1"/>
</dbReference>
<dbReference type="InterPro" id="IPR034660">
    <property type="entry name" value="DinB/YfiT-like"/>
</dbReference>
<evidence type="ECO:0000259" key="1">
    <source>
        <dbReference type="Pfam" id="PF12867"/>
    </source>
</evidence>